<dbReference type="EMBL" id="RQFM01000022">
    <property type="protein sequence ID" value="TGK84882.1"/>
    <property type="molecule type" value="Genomic_DNA"/>
</dbReference>
<evidence type="ECO:0000313" key="4">
    <source>
        <dbReference type="Proteomes" id="UP000297394"/>
    </source>
</evidence>
<name>A0A4V3JL77_9LEPT</name>
<feature type="region of interest" description="Disordered" evidence="1">
    <location>
        <begin position="26"/>
        <end position="49"/>
    </location>
</feature>
<proteinExistence type="predicted"/>
<dbReference type="RefSeq" id="WP_135748409.1">
    <property type="nucleotide sequence ID" value="NZ_RQFL01000024.1"/>
</dbReference>
<reference evidence="3" key="1">
    <citation type="submission" date="2018-10" db="EMBL/GenBank/DDBJ databases">
        <authorList>
            <person name="Vincent A.T."/>
            <person name="Schiettekatte O."/>
            <person name="Bourhy P."/>
            <person name="Veyrier F.J."/>
            <person name="Picardeau M."/>
        </authorList>
    </citation>
    <scope>NUCLEOTIDE SEQUENCE</scope>
    <source>
        <strain evidence="3">201800281</strain>
    </source>
</reference>
<evidence type="ECO:0000313" key="5">
    <source>
        <dbReference type="Proteomes" id="UP000297918"/>
    </source>
</evidence>
<dbReference type="EMBL" id="RQFL01000024">
    <property type="protein sequence ID" value="TGK90649.1"/>
    <property type="molecule type" value="Genomic_DNA"/>
</dbReference>
<dbReference type="OrthoDB" id="341702at2"/>
<protein>
    <submittedName>
        <fullName evidence="2">Uncharacterized protein</fullName>
    </submittedName>
</protein>
<organism evidence="2 4">
    <name type="scientific">Leptospira bourretii</name>
    <dbReference type="NCBI Taxonomy" id="2484962"/>
    <lineage>
        <taxon>Bacteria</taxon>
        <taxon>Pseudomonadati</taxon>
        <taxon>Spirochaetota</taxon>
        <taxon>Spirochaetia</taxon>
        <taxon>Leptospirales</taxon>
        <taxon>Leptospiraceae</taxon>
        <taxon>Leptospira</taxon>
    </lineage>
</organism>
<comment type="caution">
    <text evidence="2">The sequence shown here is derived from an EMBL/GenBank/DDBJ whole genome shotgun (WGS) entry which is preliminary data.</text>
</comment>
<dbReference type="Proteomes" id="UP000297394">
    <property type="component" value="Unassembled WGS sequence"/>
</dbReference>
<evidence type="ECO:0000313" key="3">
    <source>
        <dbReference type="EMBL" id="TGK90649.1"/>
    </source>
</evidence>
<dbReference type="Proteomes" id="UP000297918">
    <property type="component" value="Unassembled WGS sequence"/>
</dbReference>
<reference evidence="2 4" key="2">
    <citation type="journal article" date="2019" name="PLoS Negl. Trop. Dis.">
        <title>Revisiting the worldwide diversity of Leptospira species in the environment.</title>
        <authorList>
            <person name="Vincent A.T."/>
            <person name="Schiettekatte O."/>
            <person name="Bourhy P."/>
            <person name="Veyrier F.J."/>
            <person name="Picardeau M."/>
        </authorList>
    </citation>
    <scope>NUCLEOTIDE SEQUENCE [LARGE SCALE GENOMIC DNA]</scope>
    <source>
        <strain evidence="2 4">201800280</strain>
        <strain evidence="3">201800281</strain>
    </source>
</reference>
<accession>A0A4V3JL77</accession>
<feature type="compositionally biased region" description="Polar residues" evidence="1">
    <location>
        <begin position="26"/>
        <end position="36"/>
    </location>
</feature>
<evidence type="ECO:0000256" key="1">
    <source>
        <dbReference type="SAM" id="MobiDB-lite"/>
    </source>
</evidence>
<keyword evidence="5" id="KW-1185">Reference proteome</keyword>
<dbReference type="AlphaFoldDB" id="A0A4V3JL77"/>
<sequence>MKFQNLRISFFVLFLFVFNHCQIQTSGSEPSNGKSNPQKETKDLNVSTNPEKKELICPIPMVLGKIYGSSFSKFDQTVVFSELRILLSDLCERKFHHLISLIHPTKGLYVDAKGYWSVEEVKNDLNDPYGYFQVYYFDQEKLDQKKGSFGNLTVRDVFSFAKQVTVDIYVSSIEEVEVKFRFEENPKLERYLINPSFIKVEGHWYLLRMF</sequence>
<gene>
    <name evidence="2" type="ORF">EHQ23_09325</name>
    <name evidence="3" type="ORF">EHQ26_10925</name>
</gene>
<evidence type="ECO:0000313" key="2">
    <source>
        <dbReference type="EMBL" id="TGK84882.1"/>
    </source>
</evidence>